<dbReference type="AlphaFoldDB" id="A0A422Q7B5"/>
<dbReference type="EMBL" id="MKKU01000069">
    <property type="protein sequence ID" value="RNF25852.1"/>
    <property type="molecule type" value="Genomic_DNA"/>
</dbReference>
<sequence length="125" mass="13394">MFAWGVRGFCLSCAAAGSPWRSRGPPCRGARLHCLAKREAEGQQLAPLGLRWLSVAEVRLYFGQAPCVQEARDKVGILPTQQPRAPKFGAVTPPVATRSGKKYSARAKVSARSAALAATKKNVCD</sequence>
<keyword evidence="1" id="KW-0732">Signal</keyword>
<feature type="signal peptide" evidence="1">
    <location>
        <begin position="1"/>
        <end position="16"/>
    </location>
</feature>
<comment type="caution">
    <text evidence="2">The sequence shown here is derived from an EMBL/GenBank/DDBJ whole genome shotgun (WGS) entry which is preliminary data.</text>
</comment>
<reference evidence="2 3" key="1">
    <citation type="journal article" date="2018" name="BMC Genomics">
        <title>Genomic comparison of Trypanosoma conorhini and Trypanosoma rangeli to Trypanosoma cruzi strains of high and low virulence.</title>
        <authorList>
            <person name="Bradwell K.R."/>
            <person name="Koparde V.N."/>
            <person name="Matveyev A.V."/>
            <person name="Serrano M.G."/>
            <person name="Alves J.M."/>
            <person name="Parikh H."/>
            <person name="Huang B."/>
            <person name="Lee V."/>
            <person name="Espinosa-Alvarez O."/>
            <person name="Ortiz P.A."/>
            <person name="Costa-Martins A.G."/>
            <person name="Teixeira M.M."/>
            <person name="Buck G.A."/>
        </authorList>
    </citation>
    <scope>NUCLEOTIDE SEQUENCE [LARGE SCALE GENOMIC DNA]</scope>
    <source>
        <strain evidence="2 3">025E</strain>
    </source>
</reference>
<organism evidence="2 3">
    <name type="scientific">Trypanosoma conorhini</name>
    <dbReference type="NCBI Taxonomy" id="83891"/>
    <lineage>
        <taxon>Eukaryota</taxon>
        <taxon>Discoba</taxon>
        <taxon>Euglenozoa</taxon>
        <taxon>Kinetoplastea</taxon>
        <taxon>Metakinetoplastina</taxon>
        <taxon>Trypanosomatida</taxon>
        <taxon>Trypanosomatidae</taxon>
        <taxon>Trypanosoma</taxon>
    </lineage>
</organism>
<dbReference type="GeneID" id="40315506"/>
<keyword evidence="3" id="KW-1185">Reference proteome</keyword>
<feature type="chain" id="PRO_5019456796" evidence="1">
    <location>
        <begin position="17"/>
        <end position="125"/>
    </location>
</feature>
<evidence type="ECO:0000313" key="3">
    <source>
        <dbReference type="Proteomes" id="UP000284403"/>
    </source>
</evidence>
<name>A0A422Q7B5_9TRYP</name>
<gene>
    <name evidence="2" type="ORF">Tco025E_01895</name>
</gene>
<proteinExistence type="predicted"/>
<dbReference type="RefSeq" id="XP_029231058.1">
    <property type="nucleotide sequence ID" value="XM_029368831.1"/>
</dbReference>
<evidence type="ECO:0000313" key="2">
    <source>
        <dbReference type="EMBL" id="RNF25852.1"/>
    </source>
</evidence>
<evidence type="ECO:0000256" key="1">
    <source>
        <dbReference type="SAM" id="SignalP"/>
    </source>
</evidence>
<protein>
    <submittedName>
        <fullName evidence="2">Uncharacterized protein</fullName>
    </submittedName>
</protein>
<dbReference type="Proteomes" id="UP000284403">
    <property type="component" value="Unassembled WGS sequence"/>
</dbReference>
<accession>A0A422Q7B5</accession>